<sequence length="307" mass="35455">MLVCVTVLLLHTATSDWVVDLNLPSKLLEYTIRNDPVLREKCQEGGCPFNEDTLSNGRCWGYEKNCSFEDSYSAEFGFPKCASANKRKRFFDYADFGYVLKRSNIYQICSSSHKEGSRLRCSDDLRYCHGVNIFFHFKSWNATNSKRYRDDIVQPGEVGGNCAELNRELLSKNLNERGYLRSWADELKHFVSVPSFVVNYENCDIIFERSTIVMKLDASVNMYHHFCDFVDVVWWDTFSGGYVDASFGETWKVFSNSKPVELTTLAGHRVCFRNALFPLLARQRFGLYYNMPLVSILMASQKSFEKP</sequence>
<gene>
    <name evidence="2" type="ORF">ACOC_LOCUS8758</name>
</gene>
<evidence type="ECO:0000313" key="4">
    <source>
        <dbReference type="WBParaSite" id="ACOC_0000875701-mRNA-1"/>
    </source>
</evidence>
<dbReference type="EMBL" id="UYYA01004199">
    <property type="protein sequence ID" value="VDM60343.1"/>
    <property type="molecule type" value="Genomic_DNA"/>
</dbReference>
<evidence type="ECO:0000256" key="1">
    <source>
        <dbReference type="SAM" id="SignalP"/>
    </source>
</evidence>
<dbReference type="OrthoDB" id="529273at2759"/>
<keyword evidence="1" id="KW-0732">Signal</keyword>
<feature type="signal peptide" evidence="1">
    <location>
        <begin position="1"/>
        <end position="15"/>
    </location>
</feature>
<organism evidence="4">
    <name type="scientific">Angiostrongylus costaricensis</name>
    <name type="common">Nematode worm</name>
    <dbReference type="NCBI Taxonomy" id="334426"/>
    <lineage>
        <taxon>Eukaryota</taxon>
        <taxon>Metazoa</taxon>
        <taxon>Ecdysozoa</taxon>
        <taxon>Nematoda</taxon>
        <taxon>Chromadorea</taxon>
        <taxon>Rhabditida</taxon>
        <taxon>Rhabditina</taxon>
        <taxon>Rhabditomorpha</taxon>
        <taxon>Strongyloidea</taxon>
        <taxon>Metastrongylidae</taxon>
        <taxon>Angiostrongylus</taxon>
    </lineage>
</organism>
<reference evidence="4" key="1">
    <citation type="submission" date="2017-02" db="UniProtKB">
        <authorList>
            <consortium name="WormBaseParasite"/>
        </authorList>
    </citation>
    <scope>IDENTIFICATION</scope>
</reference>
<dbReference type="STRING" id="334426.A0A0R3PSU0"/>
<protein>
    <submittedName>
        <fullName evidence="2 4">Uncharacterized protein</fullName>
    </submittedName>
</protein>
<keyword evidence="3" id="KW-1185">Reference proteome</keyword>
<reference evidence="2 3" key="2">
    <citation type="submission" date="2018-11" db="EMBL/GenBank/DDBJ databases">
        <authorList>
            <consortium name="Pathogen Informatics"/>
        </authorList>
    </citation>
    <scope>NUCLEOTIDE SEQUENCE [LARGE SCALE GENOMIC DNA]</scope>
    <source>
        <strain evidence="2 3">Costa Rica</strain>
    </source>
</reference>
<dbReference type="Proteomes" id="UP000267027">
    <property type="component" value="Unassembled WGS sequence"/>
</dbReference>
<dbReference type="OMA" id="GHCELNR"/>
<feature type="chain" id="PRO_5043130342" evidence="1">
    <location>
        <begin position="16"/>
        <end position="307"/>
    </location>
</feature>
<evidence type="ECO:0000313" key="3">
    <source>
        <dbReference type="Proteomes" id="UP000267027"/>
    </source>
</evidence>
<dbReference type="WBParaSite" id="ACOC_0000875701-mRNA-1">
    <property type="protein sequence ID" value="ACOC_0000875701-mRNA-1"/>
    <property type="gene ID" value="ACOC_0000875701"/>
</dbReference>
<accession>A0A0R3PSU0</accession>
<dbReference type="AlphaFoldDB" id="A0A0R3PSU0"/>
<proteinExistence type="predicted"/>
<name>A0A0R3PSU0_ANGCS</name>
<evidence type="ECO:0000313" key="2">
    <source>
        <dbReference type="EMBL" id="VDM60343.1"/>
    </source>
</evidence>